<name>A0A4R6IPX2_9SPHI</name>
<accession>A0A4R6IPX2</accession>
<keyword evidence="1" id="KW-0812">Transmembrane</keyword>
<keyword evidence="2" id="KW-0732">Signal</keyword>
<proteinExistence type="predicted"/>
<feature type="transmembrane region" description="Helical" evidence="1">
    <location>
        <begin position="328"/>
        <end position="349"/>
    </location>
</feature>
<dbReference type="Proteomes" id="UP000295499">
    <property type="component" value="Unassembled WGS sequence"/>
</dbReference>
<dbReference type="Pfam" id="PF19904">
    <property type="entry name" value="DUF6377"/>
    <property type="match status" value="1"/>
</dbReference>
<dbReference type="RefSeq" id="WP_243732207.1">
    <property type="nucleotide sequence ID" value="NZ_SNWM01000001.1"/>
</dbReference>
<feature type="domain" description="DUF6377" evidence="3">
    <location>
        <begin position="256"/>
        <end position="495"/>
    </location>
</feature>
<keyword evidence="1" id="KW-0472">Membrane</keyword>
<evidence type="ECO:0000313" key="4">
    <source>
        <dbReference type="EMBL" id="TDO24005.1"/>
    </source>
</evidence>
<reference evidence="4 5" key="1">
    <citation type="submission" date="2019-03" db="EMBL/GenBank/DDBJ databases">
        <title>Genomic Encyclopedia of Archaeal and Bacterial Type Strains, Phase II (KMG-II): from individual species to whole genera.</title>
        <authorList>
            <person name="Goeker M."/>
        </authorList>
    </citation>
    <scope>NUCLEOTIDE SEQUENCE [LARGE SCALE GENOMIC DNA]</scope>
    <source>
        <strain evidence="4 5">DSM 19034</strain>
    </source>
</reference>
<protein>
    <recommendedName>
        <fullName evidence="3">DUF6377 domain-containing protein</fullName>
    </recommendedName>
</protein>
<evidence type="ECO:0000256" key="1">
    <source>
        <dbReference type="SAM" id="Phobius"/>
    </source>
</evidence>
<keyword evidence="1" id="KW-1133">Transmembrane helix</keyword>
<dbReference type="EMBL" id="SNWM01000001">
    <property type="protein sequence ID" value="TDO24005.1"/>
    <property type="molecule type" value="Genomic_DNA"/>
</dbReference>
<dbReference type="SUPFAM" id="SSF48452">
    <property type="entry name" value="TPR-like"/>
    <property type="match status" value="1"/>
</dbReference>
<dbReference type="Gene3D" id="1.25.40.10">
    <property type="entry name" value="Tetratricopeptide repeat domain"/>
    <property type="match status" value="1"/>
</dbReference>
<evidence type="ECO:0000259" key="3">
    <source>
        <dbReference type="Pfam" id="PF19904"/>
    </source>
</evidence>
<comment type="caution">
    <text evidence="4">The sequence shown here is derived from an EMBL/GenBank/DDBJ whole genome shotgun (WGS) entry which is preliminary data.</text>
</comment>
<gene>
    <name evidence="4" type="ORF">CLV32_0292</name>
</gene>
<feature type="chain" id="PRO_5020447529" description="DUF6377 domain-containing protein" evidence="2">
    <location>
        <begin position="21"/>
        <end position="533"/>
    </location>
</feature>
<keyword evidence="5" id="KW-1185">Reference proteome</keyword>
<evidence type="ECO:0000313" key="5">
    <source>
        <dbReference type="Proteomes" id="UP000295499"/>
    </source>
</evidence>
<dbReference type="InterPro" id="IPR045957">
    <property type="entry name" value="DUF6377"/>
</dbReference>
<evidence type="ECO:0000256" key="2">
    <source>
        <dbReference type="SAM" id="SignalP"/>
    </source>
</evidence>
<dbReference type="InterPro" id="IPR011990">
    <property type="entry name" value="TPR-like_helical_dom_sf"/>
</dbReference>
<organism evidence="4 5">
    <name type="scientific">Pedobacter duraquae</name>
    <dbReference type="NCBI Taxonomy" id="425511"/>
    <lineage>
        <taxon>Bacteria</taxon>
        <taxon>Pseudomonadati</taxon>
        <taxon>Bacteroidota</taxon>
        <taxon>Sphingobacteriia</taxon>
        <taxon>Sphingobacteriales</taxon>
        <taxon>Sphingobacteriaceae</taxon>
        <taxon>Pedobacter</taxon>
    </lineage>
</organism>
<sequence length="533" mass="61568">MRFKWLLVLLITSLSTYAQSGFDASLRQLNERIAEKDQYDQEKNTRINKLQNALELPENASAAKKYELYTRLYEEYKSFNYDKAFFYAQRMQEYGRKLKDPVKIAKGKITMGFILLSSGMFKETFDSLNTVNVRILPDSIKKEYYFLNARTYYDLADFDKDKYYTPVYISKASLYIDSALSLSNPSAYEYQYYLGLKDLKMGKNDQAEKRLMKLLNSHTISNHQMAVTTSTLSDIYIQNNNIDEAIRLLFTAAEADIKSSTKEAAAMLNLAQLLHKKGDIKNAFVFINEAMRDATYYGARQRKLQVSAILMVIAGEKVNSVEEQRRILFIYAALLTLLAAMVILFAFIISRQLKKLRKADKIIVQTNTSLQETINKLNEAEKIKEEYIGYYFNLISEYIAKLDQFKRAVNNKIVTRKFDDMQMLVNNINLKKERDELFLNFDKAFLTLFPNFVEAFNALFAAEHQTKPAADQLLNTDLRIFALIRLGIHDTEKIASILEYSINTIYNYKARIKGRSLVANDDFEAAILAIKAV</sequence>
<dbReference type="AlphaFoldDB" id="A0A4R6IPX2"/>
<feature type="signal peptide" evidence="2">
    <location>
        <begin position="1"/>
        <end position="20"/>
    </location>
</feature>